<name>A0A645H315_9ZZZZ</name>
<dbReference type="AlphaFoldDB" id="A0A645H315"/>
<reference evidence="7" key="1">
    <citation type="submission" date="2019-08" db="EMBL/GenBank/DDBJ databases">
        <authorList>
            <person name="Kucharzyk K."/>
            <person name="Murdoch R.W."/>
            <person name="Higgins S."/>
            <person name="Loffler F."/>
        </authorList>
    </citation>
    <scope>NUCLEOTIDE SEQUENCE</scope>
</reference>
<evidence type="ECO:0000256" key="5">
    <source>
        <dbReference type="ARBA" id="ARBA00023136"/>
    </source>
</evidence>
<dbReference type="PANTHER" id="PTHR30250:SF11">
    <property type="entry name" value="O-ANTIGEN TRANSPORTER-RELATED"/>
    <property type="match status" value="1"/>
</dbReference>
<protein>
    <submittedName>
        <fullName evidence="7">Uncharacterized protein</fullName>
    </submittedName>
</protein>
<dbReference type="GO" id="GO:0005886">
    <property type="term" value="C:plasma membrane"/>
    <property type="evidence" value="ECO:0007669"/>
    <property type="project" value="UniProtKB-SubCell"/>
</dbReference>
<dbReference type="EMBL" id="VSSQ01084852">
    <property type="protein sequence ID" value="MPN32702.1"/>
    <property type="molecule type" value="Genomic_DNA"/>
</dbReference>
<proteinExistence type="predicted"/>
<feature type="transmembrane region" description="Helical" evidence="6">
    <location>
        <begin position="128"/>
        <end position="146"/>
    </location>
</feature>
<evidence type="ECO:0000256" key="3">
    <source>
        <dbReference type="ARBA" id="ARBA00022692"/>
    </source>
</evidence>
<evidence type="ECO:0000313" key="7">
    <source>
        <dbReference type="EMBL" id="MPN32702.1"/>
    </source>
</evidence>
<keyword evidence="3 6" id="KW-0812">Transmembrane</keyword>
<evidence type="ECO:0000256" key="6">
    <source>
        <dbReference type="SAM" id="Phobius"/>
    </source>
</evidence>
<gene>
    <name evidence="7" type="ORF">SDC9_180182</name>
</gene>
<evidence type="ECO:0000256" key="1">
    <source>
        <dbReference type="ARBA" id="ARBA00004651"/>
    </source>
</evidence>
<organism evidence="7">
    <name type="scientific">bioreactor metagenome</name>
    <dbReference type="NCBI Taxonomy" id="1076179"/>
    <lineage>
        <taxon>unclassified sequences</taxon>
        <taxon>metagenomes</taxon>
        <taxon>ecological metagenomes</taxon>
    </lineage>
</organism>
<evidence type="ECO:0000256" key="4">
    <source>
        <dbReference type="ARBA" id="ARBA00022989"/>
    </source>
</evidence>
<dbReference type="PANTHER" id="PTHR30250">
    <property type="entry name" value="PST FAMILY PREDICTED COLANIC ACID TRANSPORTER"/>
    <property type="match status" value="1"/>
</dbReference>
<evidence type="ECO:0000256" key="2">
    <source>
        <dbReference type="ARBA" id="ARBA00022475"/>
    </source>
</evidence>
<keyword evidence="5 6" id="KW-0472">Membrane</keyword>
<comment type="caution">
    <text evidence="7">The sequence shown here is derived from an EMBL/GenBank/DDBJ whole genome shotgun (WGS) entry which is preliminary data.</text>
</comment>
<feature type="transmembrane region" description="Helical" evidence="6">
    <location>
        <begin position="99"/>
        <end position="122"/>
    </location>
</feature>
<sequence>MVMMMFTQAFRYAYEPFIFAQHKDKNSKEAYADAMKFFIIFSLLIFLGMVFYLDVFKFLIRSDYWGGLRVIPIVLFSYIFQGIFFNLSLWYKLSDKTIYGAWFSVVGVIITLAINIIFVPIYSYIASAWATFACYFIMMLISYFYGQKYMPIQYNLKSIGIYTALALGLFVVSLWINTPYFALNMLLKTVLLIIFIVYTVKKDLPLNRIPFIQKFVK</sequence>
<feature type="transmembrane region" description="Helical" evidence="6">
    <location>
        <begin position="158"/>
        <end position="176"/>
    </location>
</feature>
<feature type="transmembrane region" description="Helical" evidence="6">
    <location>
        <begin position="37"/>
        <end position="60"/>
    </location>
</feature>
<feature type="transmembrane region" description="Helical" evidence="6">
    <location>
        <begin position="182"/>
        <end position="200"/>
    </location>
</feature>
<feature type="transmembrane region" description="Helical" evidence="6">
    <location>
        <begin position="66"/>
        <end position="87"/>
    </location>
</feature>
<accession>A0A645H315</accession>
<dbReference type="InterPro" id="IPR050833">
    <property type="entry name" value="Poly_Biosynth_Transport"/>
</dbReference>
<comment type="subcellular location">
    <subcellularLocation>
        <location evidence="1">Cell membrane</location>
        <topology evidence="1">Multi-pass membrane protein</topology>
    </subcellularLocation>
</comment>
<keyword evidence="2" id="KW-1003">Cell membrane</keyword>
<keyword evidence="4 6" id="KW-1133">Transmembrane helix</keyword>